<evidence type="ECO:0000256" key="14">
    <source>
        <dbReference type="ARBA" id="ARBA00026104"/>
    </source>
</evidence>
<evidence type="ECO:0000256" key="16">
    <source>
        <dbReference type="SAM" id="Phobius"/>
    </source>
</evidence>
<dbReference type="PANTHER" id="PTHR45792:SF8">
    <property type="entry name" value="DIACYLGLYCEROL LIPASE-ALPHA"/>
    <property type="match status" value="1"/>
</dbReference>
<evidence type="ECO:0000256" key="10">
    <source>
        <dbReference type="ARBA" id="ARBA00022989"/>
    </source>
</evidence>
<evidence type="ECO:0000256" key="12">
    <source>
        <dbReference type="ARBA" id="ARBA00023136"/>
    </source>
</evidence>
<keyword evidence="7" id="KW-0378">Hydrolase</keyword>
<evidence type="ECO:0000256" key="15">
    <source>
        <dbReference type="SAM" id="MobiDB-lite"/>
    </source>
</evidence>
<feature type="domain" description="Fungal lipase-type" evidence="17">
    <location>
        <begin position="617"/>
        <end position="785"/>
    </location>
</feature>
<name>A0A8J4G5R9_9CHLO</name>
<feature type="region of interest" description="Disordered" evidence="15">
    <location>
        <begin position="329"/>
        <end position="367"/>
    </location>
</feature>
<comment type="cofactor">
    <cofactor evidence="1">
        <name>Ca(2+)</name>
        <dbReference type="ChEBI" id="CHEBI:29108"/>
    </cofactor>
</comment>
<sequence length="1003" mass="108712">MPALFVLGRRWHIAADDLPLPSLMGALWHIGIVVVISVDLSFVVEQLNTTCPYRRRHVAYLSSHLICFFVNSILYTWTFFESFQGSMFQVHRRRRVAPLVLAVVVFYCLTISSNIYGTHLLYLQSNGPRCQALSGRLHLNHSALLEVIVVATWVSVFIGFIALIITLNLFSTYQAASSNWLSRFRLYRFVCFCCWGPCGDQGGGGRNDSSEMDDTSSGRNLSPMVVIANVFTHLFARVDMTFTDYIAAFTLLGVRQSRAKLALAYANAQPPRWLVVGSSGTDYWNSTEMSLPGRHDGDCVGGRATACRDDVVLQAPTVVKLSMDDRATDGGIKHGIGGGGGVSSGPHDGLPPPAEVNSCRRPNAPPGEIATAATVDQITLHVDASKNSSPRLPRAATLSATSGACTASALPHTITTVTTTTTSVSGNNSTANMSAGACNGMAACSGTKTGPVVIKPSEGPWDAEARGARPGSSLGPTESPQTATSWTELQGSQNFAQANASKEVMQEALHYMKFAIAVYGWKMYLWMNRLRMTNCCRLCLGRSCGCCRQSSYFIRAVGPDYGPSEGCCSAAKLLEREAITQMTGVPDDDILYVCYEDRVGGLLPYYVAVDRQRRSVVVAVRGSLSLRDVITDLLCEPAEYDVPGVPNTDGSGRRVLWAHRGILQSTRATLRDLQEQGVLAAAIADWPADGAAQQQLLQQLPSERARAVASRLRGACSGFRIVVTGHSLGAGVAGLLGPLLHKDFNNLRCWAFAPPGGLMSPKAAELTHGICISVIHAKDMIPRLGVKTMEQLVQDLVNVGVYSRVRKLSIIWKLILMNTRPPLEQLFLPRDTVLKPEQQGVLDRYSSPEGHIARVADQFAGARDFVPPGHMLYVERRKLEDEELPCCRCNICMLNLSARNAHYVCRWIQVKDLMETGLVISRSMFLDHLPDSTLCTLERVVYQMNDNPAAPPPRTRAAVTRGLDLSGANKGSSSGGRTSNLDAPPSAPLPVVAAAAATMEPPV</sequence>
<keyword evidence="9" id="KW-0442">Lipid degradation</keyword>
<evidence type="ECO:0000256" key="5">
    <source>
        <dbReference type="ARBA" id="ARBA00022692"/>
    </source>
</evidence>
<dbReference type="GO" id="GO:0016042">
    <property type="term" value="P:lipid catabolic process"/>
    <property type="evidence" value="ECO:0007669"/>
    <property type="project" value="UniProtKB-KW"/>
</dbReference>
<comment type="caution">
    <text evidence="18">The sequence shown here is derived from an EMBL/GenBank/DDBJ whole genome shotgun (WGS) entry which is preliminary data.</text>
</comment>
<evidence type="ECO:0000256" key="3">
    <source>
        <dbReference type="ARBA" id="ARBA00022475"/>
    </source>
</evidence>
<keyword evidence="12 16" id="KW-0472">Membrane</keyword>
<evidence type="ECO:0000256" key="2">
    <source>
        <dbReference type="ARBA" id="ARBA00004651"/>
    </source>
</evidence>
<dbReference type="EC" id="3.1.1.116" evidence="14"/>
<reference evidence="18" key="1">
    <citation type="journal article" date="2021" name="Proc. Natl. Acad. Sci. U.S.A.">
        <title>Three genomes in the algal genus Volvox reveal the fate of a haploid sex-determining region after a transition to homothallism.</title>
        <authorList>
            <person name="Yamamoto K."/>
            <person name="Hamaji T."/>
            <person name="Kawai-Toyooka H."/>
            <person name="Matsuzaki R."/>
            <person name="Takahashi F."/>
            <person name="Nishimura Y."/>
            <person name="Kawachi M."/>
            <person name="Noguchi H."/>
            <person name="Minakuchi Y."/>
            <person name="Umen J.G."/>
            <person name="Toyoda A."/>
            <person name="Nozaki H."/>
        </authorList>
    </citation>
    <scope>NUCLEOTIDE SEQUENCE</scope>
    <source>
        <strain evidence="18">NIES-3785</strain>
    </source>
</reference>
<evidence type="ECO:0000313" key="19">
    <source>
        <dbReference type="Proteomes" id="UP000722791"/>
    </source>
</evidence>
<evidence type="ECO:0000256" key="11">
    <source>
        <dbReference type="ARBA" id="ARBA00023098"/>
    </source>
</evidence>
<evidence type="ECO:0000256" key="8">
    <source>
        <dbReference type="ARBA" id="ARBA00022837"/>
    </source>
</evidence>
<evidence type="ECO:0000256" key="6">
    <source>
        <dbReference type="ARBA" id="ARBA00022723"/>
    </source>
</evidence>
<feature type="compositionally biased region" description="Polar residues" evidence="15">
    <location>
        <begin position="474"/>
        <end position="485"/>
    </location>
</feature>
<organism evidence="18 19">
    <name type="scientific">Volvox reticuliferus</name>
    <dbReference type="NCBI Taxonomy" id="1737510"/>
    <lineage>
        <taxon>Eukaryota</taxon>
        <taxon>Viridiplantae</taxon>
        <taxon>Chlorophyta</taxon>
        <taxon>core chlorophytes</taxon>
        <taxon>Chlorophyceae</taxon>
        <taxon>CS clade</taxon>
        <taxon>Chlamydomonadales</taxon>
        <taxon>Volvocaceae</taxon>
        <taxon>Volvox</taxon>
    </lineage>
</organism>
<feature type="compositionally biased region" description="Polar residues" evidence="15">
    <location>
        <begin position="969"/>
        <end position="981"/>
    </location>
</feature>
<evidence type="ECO:0000256" key="7">
    <source>
        <dbReference type="ARBA" id="ARBA00022801"/>
    </source>
</evidence>
<keyword evidence="3" id="KW-1003">Cell membrane</keyword>
<dbReference type="InterPro" id="IPR029058">
    <property type="entry name" value="AB_hydrolase_fold"/>
</dbReference>
<protein>
    <recommendedName>
        <fullName evidence="14">sn-1-specific diacylglycerol lipase</fullName>
        <ecNumber evidence="14">3.1.1.116</ecNumber>
    </recommendedName>
</protein>
<evidence type="ECO:0000256" key="13">
    <source>
        <dbReference type="ARBA" id="ARBA00024531"/>
    </source>
</evidence>
<dbReference type="Proteomes" id="UP000722791">
    <property type="component" value="Unassembled WGS sequence"/>
</dbReference>
<evidence type="ECO:0000259" key="17">
    <source>
        <dbReference type="Pfam" id="PF01764"/>
    </source>
</evidence>
<feature type="transmembrane region" description="Helical" evidence="16">
    <location>
        <begin position="59"/>
        <end position="80"/>
    </location>
</feature>
<evidence type="ECO:0000256" key="9">
    <source>
        <dbReference type="ARBA" id="ARBA00022963"/>
    </source>
</evidence>
<evidence type="ECO:0000256" key="4">
    <source>
        <dbReference type="ARBA" id="ARBA00022553"/>
    </source>
</evidence>
<accession>A0A8J4G5R9</accession>
<dbReference type="EMBL" id="BNCQ01000008">
    <property type="protein sequence ID" value="GIM00595.1"/>
    <property type="molecule type" value="Genomic_DNA"/>
</dbReference>
<keyword evidence="11" id="KW-0443">Lipid metabolism</keyword>
<dbReference type="InterPro" id="IPR002921">
    <property type="entry name" value="Fungal_lipase-type"/>
</dbReference>
<dbReference type="PANTHER" id="PTHR45792">
    <property type="entry name" value="DIACYLGLYCEROL LIPASE HOMOLOG-RELATED"/>
    <property type="match status" value="1"/>
</dbReference>
<evidence type="ECO:0000313" key="18">
    <source>
        <dbReference type="EMBL" id="GIM00595.1"/>
    </source>
</evidence>
<proteinExistence type="predicted"/>
<keyword evidence="4" id="KW-0597">Phosphoprotein</keyword>
<comment type="subcellular location">
    <subcellularLocation>
        <location evidence="2">Cell membrane</location>
        <topology evidence="2">Multi-pass membrane protein</topology>
    </subcellularLocation>
</comment>
<dbReference type="SUPFAM" id="SSF53474">
    <property type="entry name" value="alpha/beta-Hydrolases"/>
    <property type="match status" value="1"/>
</dbReference>
<dbReference type="GO" id="GO:0016298">
    <property type="term" value="F:lipase activity"/>
    <property type="evidence" value="ECO:0007669"/>
    <property type="project" value="TreeGrafter"/>
</dbReference>
<feature type="compositionally biased region" description="Gly residues" evidence="15">
    <location>
        <begin position="333"/>
        <end position="343"/>
    </location>
</feature>
<dbReference type="Gene3D" id="3.40.50.1820">
    <property type="entry name" value="alpha/beta hydrolase"/>
    <property type="match status" value="1"/>
</dbReference>
<evidence type="ECO:0000256" key="1">
    <source>
        <dbReference type="ARBA" id="ARBA00001913"/>
    </source>
</evidence>
<comment type="catalytic activity">
    <reaction evidence="13">
        <text>a 1,2-diacyl-sn-glycerol + H2O = a 2-acylglycerol + a fatty acid + H(+)</text>
        <dbReference type="Rhea" id="RHEA:33275"/>
        <dbReference type="ChEBI" id="CHEBI:15377"/>
        <dbReference type="ChEBI" id="CHEBI:15378"/>
        <dbReference type="ChEBI" id="CHEBI:17389"/>
        <dbReference type="ChEBI" id="CHEBI:17815"/>
        <dbReference type="ChEBI" id="CHEBI:28868"/>
        <dbReference type="EC" id="3.1.1.116"/>
    </reaction>
    <physiologicalReaction direction="left-to-right" evidence="13">
        <dbReference type="Rhea" id="RHEA:33276"/>
    </physiologicalReaction>
</comment>
<keyword evidence="5 16" id="KW-0812">Transmembrane</keyword>
<feature type="region of interest" description="Disordered" evidence="15">
    <location>
        <begin position="964"/>
        <end position="987"/>
    </location>
</feature>
<feature type="transmembrane region" description="Helical" evidence="16">
    <location>
        <begin position="100"/>
        <end position="122"/>
    </location>
</feature>
<keyword evidence="10 16" id="KW-1133">Transmembrane helix</keyword>
<dbReference type="CDD" id="cd00519">
    <property type="entry name" value="Lipase_3"/>
    <property type="match status" value="1"/>
</dbReference>
<dbReference type="GO" id="GO:0046872">
    <property type="term" value="F:metal ion binding"/>
    <property type="evidence" value="ECO:0007669"/>
    <property type="project" value="UniProtKB-KW"/>
</dbReference>
<dbReference type="Pfam" id="PF01764">
    <property type="entry name" value="Lipase_3"/>
    <property type="match status" value="1"/>
</dbReference>
<keyword evidence="8" id="KW-0106">Calcium</keyword>
<gene>
    <name evidence="18" type="ORF">Vretimale_5586</name>
</gene>
<dbReference type="AlphaFoldDB" id="A0A8J4G5R9"/>
<dbReference type="InterPro" id="IPR052214">
    <property type="entry name" value="DAG_Lipase-Related"/>
</dbReference>
<keyword evidence="6" id="KW-0479">Metal-binding</keyword>
<feature type="region of interest" description="Disordered" evidence="15">
    <location>
        <begin position="457"/>
        <end position="485"/>
    </location>
</feature>
<feature type="transmembrane region" description="Helical" evidence="16">
    <location>
        <begin position="26"/>
        <end position="47"/>
    </location>
</feature>
<dbReference type="GO" id="GO:0005886">
    <property type="term" value="C:plasma membrane"/>
    <property type="evidence" value="ECO:0007669"/>
    <property type="project" value="UniProtKB-SubCell"/>
</dbReference>
<feature type="transmembrane region" description="Helical" evidence="16">
    <location>
        <begin position="143"/>
        <end position="170"/>
    </location>
</feature>